<evidence type="ECO:0000256" key="9">
    <source>
        <dbReference type="ARBA" id="ARBA00023211"/>
    </source>
</evidence>
<comment type="cofactor">
    <cofactor evidence="2">
        <name>Mg(2+)</name>
        <dbReference type="ChEBI" id="CHEBI:18420"/>
    </cofactor>
</comment>
<accession>A0A6J2Y6Y5</accession>
<dbReference type="GeneID" id="115884824"/>
<dbReference type="GO" id="GO:0035014">
    <property type="term" value="F:phosphatidylinositol 3-kinase regulator activity"/>
    <property type="evidence" value="ECO:0007669"/>
    <property type="project" value="TreeGrafter"/>
</dbReference>
<dbReference type="InterPro" id="IPR036457">
    <property type="entry name" value="PPM-type-like_dom_sf"/>
</dbReference>
<keyword evidence="6" id="KW-0460">Magnesium</keyword>
<dbReference type="GO" id="GO:0000287">
    <property type="term" value="F:magnesium ion binding"/>
    <property type="evidence" value="ECO:0007669"/>
    <property type="project" value="InterPro"/>
</dbReference>
<dbReference type="Gene3D" id="3.60.40.10">
    <property type="entry name" value="PPM-type phosphatase domain"/>
    <property type="match status" value="1"/>
</dbReference>
<keyword evidence="8 10" id="KW-0175">Coiled coil</keyword>
<dbReference type="RefSeq" id="XP_030759382.1">
    <property type="nucleotide sequence ID" value="XM_030903522.1"/>
</dbReference>
<evidence type="ECO:0000256" key="4">
    <source>
        <dbReference type="ARBA" id="ARBA00022723"/>
    </source>
</evidence>
<dbReference type="KEGG" id="soy:115884824"/>
<keyword evidence="4" id="KW-0479">Metal-binding</keyword>
<dbReference type="Proteomes" id="UP000504635">
    <property type="component" value="Unplaced"/>
</dbReference>
<sequence length="871" mass="98352">MGAYLDKPILDKYEDSGEANGLRYGLSSMQGWRTEMEDAHTIKTDLGRKGWSYFAIFDGHSGKKAAEHSAEHLLSTIMSTNKFKRDIKAGIREGFLELDRNMSNCLELEGVPMKSGTTAVCAFVTPDEIIIANCGDSRALLCRQGQPFFGTLDHKPSTVKERERIVNAGGRVMMRRVNGCLAVSRTLGDFDYKDSSCADQCEQVVSPEPDVTGLTRDHDQDEFLVLACDGIWDQMDNAEMCDFVRSRLRVTDDLREVAKQVLDTCLYRGSKDNMSLILVVFPAAPKPCPEAILAEKQLDDRIEELMKEIMSNNEKEEFRFEHLIESLFNLNFEEKIPGLPPGGGLHSKQSYIAELYRKLYPDSAETITKPYVYSVVERSDQWADDTILFISCTIIEKDHSLSMATNVSSEGSTTSTAPRIFHISSSSDGSNFHKCPLCKSFKKYFWCKECIRSGEITSSRNDESYLNIRRALIELEENRCNIERTCSKQLEGKQRRDALQLKIRQAKERSRVLQLAVEEKRQRKISLGTKLIDLRERNRERTEKIKAYKTKSEALEDCVSKKWEDVRLTQEKLNSMHEDLKRLSKLRVQQLFKYVFPISFVKAPMSSFSSELESSGDTITKELAEASQTTYIRNRWVYNDYNNEMQYSIVAPCLPGSGNYSSYNIWAQNADSIPVSEDTDVEMNPAFSISAALTYTAQLVNVLSFFLNVRLPFKMVYSEFSSNTINEQQFARRVARLNANILYLCITQKIDINALRVNATIHNVLQLKDNESADLGRQGPLELNDLQMTVLEKSIPADLKSSDDSDSDEGDSFTVEWEAVPHVQCPEAQAGPATVQSTVLNAQQSNSMAYGGLMNSAVASVASMWRGLTGR</sequence>
<comment type="cofactor">
    <cofactor evidence="1">
        <name>Mn(2+)</name>
        <dbReference type="ChEBI" id="CHEBI:29035"/>
    </cofactor>
</comment>
<dbReference type="InterPro" id="IPR036580">
    <property type="entry name" value="PP2C_C_sf"/>
</dbReference>
<dbReference type="FunFam" id="3.60.40.10:FF:000001">
    <property type="entry name" value="protein phosphatase 1B isoform X1"/>
    <property type="match status" value="1"/>
</dbReference>
<evidence type="ECO:0000256" key="1">
    <source>
        <dbReference type="ARBA" id="ARBA00001936"/>
    </source>
</evidence>
<organism evidence="12 13">
    <name type="scientific">Sitophilus oryzae</name>
    <name type="common">Rice weevil</name>
    <name type="synonym">Curculio oryzae</name>
    <dbReference type="NCBI Taxonomy" id="7048"/>
    <lineage>
        <taxon>Eukaryota</taxon>
        <taxon>Metazoa</taxon>
        <taxon>Ecdysozoa</taxon>
        <taxon>Arthropoda</taxon>
        <taxon>Hexapoda</taxon>
        <taxon>Insecta</taxon>
        <taxon>Pterygota</taxon>
        <taxon>Neoptera</taxon>
        <taxon>Endopterygota</taxon>
        <taxon>Coleoptera</taxon>
        <taxon>Polyphaga</taxon>
        <taxon>Cucujiformia</taxon>
        <taxon>Curculionidae</taxon>
        <taxon>Dryophthorinae</taxon>
        <taxon>Sitophilus</taxon>
    </lineage>
</organism>
<dbReference type="InParanoid" id="A0A6J2Y6Y5"/>
<dbReference type="SUPFAM" id="SSF81606">
    <property type="entry name" value="PP2C-like"/>
    <property type="match status" value="1"/>
</dbReference>
<dbReference type="PANTHER" id="PTHR13664:SF0">
    <property type="entry name" value="BECLIN 1-ASSOCIATED AUTOPHAGY-RELATED KEY REGULATOR"/>
    <property type="match status" value="1"/>
</dbReference>
<dbReference type="CDD" id="cd00143">
    <property type="entry name" value="PP2Cc"/>
    <property type="match status" value="1"/>
</dbReference>
<reference evidence="13" key="1">
    <citation type="submission" date="2025-08" db="UniProtKB">
        <authorList>
            <consortium name="RefSeq"/>
        </authorList>
    </citation>
    <scope>IDENTIFICATION</scope>
    <source>
        <tissue evidence="13">Gonads</tissue>
    </source>
</reference>
<evidence type="ECO:0000313" key="12">
    <source>
        <dbReference type="Proteomes" id="UP000504635"/>
    </source>
</evidence>
<comment type="similarity">
    <text evidence="3">Belongs to the PP2C family.</text>
</comment>
<evidence type="ECO:0000313" key="13">
    <source>
        <dbReference type="RefSeq" id="XP_030759382.1"/>
    </source>
</evidence>
<keyword evidence="7" id="KW-0904">Protein phosphatase</keyword>
<dbReference type="GO" id="GO:0043495">
    <property type="term" value="F:protein-membrane adaptor activity"/>
    <property type="evidence" value="ECO:0007669"/>
    <property type="project" value="TreeGrafter"/>
</dbReference>
<evidence type="ECO:0000256" key="3">
    <source>
        <dbReference type="ARBA" id="ARBA00006702"/>
    </source>
</evidence>
<dbReference type="OrthoDB" id="16772at2759"/>
<dbReference type="Pfam" id="PF07830">
    <property type="entry name" value="PP2C_C"/>
    <property type="match status" value="1"/>
</dbReference>
<evidence type="ECO:0000256" key="6">
    <source>
        <dbReference type="ARBA" id="ARBA00022842"/>
    </source>
</evidence>
<evidence type="ECO:0000259" key="11">
    <source>
        <dbReference type="PROSITE" id="PS51746"/>
    </source>
</evidence>
<evidence type="ECO:0000256" key="8">
    <source>
        <dbReference type="ARBA" id="ARBA00023054"/>
    </source>
</evidence>
<dbReference type="PROSITE" id="PS51746">
    <property type="entry name" value="PPM_2"/>
    <property type="match status" value="1"/>
</dbReference>
<gene>
    <name evidence="13" type="primary">LOC115884824</name>
</gene>
<dbReference type="Pfam" id="PF10186">
    <property type="entry name" value="ATG14"/>
    <property type="match status" value="1"/>
</dbReference>
<dbReference type="InterPro" id="IPR001932">
    <property type="entry name" value="PPM-type_phosphatase-like_dom"/>
</dbReference>
<keyword evidence="9" id="KW-0464">Manganese</keyword>
<keyword evidence="5" id="KW-0378">Hydrolase</keyword>
<dbReference type="AlphaFoldDB" id="A0A6J2Y6Y5"/>
<dbReference type="Gene3D" id="1.10.10.430">
    <property type="entry name" value="Phosphatase 2C, C-terminal domain suprefamily"/>
    <property type="match status" value="1"/>
</dbReference>
<dbReference type="SMART" id="SM00332">
    <property type="entry name" value="PP2Cc"/>
    <property type="match status" value="1"/>
</dbReference>
<dbReference type="GO" id="GO:0000423">
    <property type="term" value="P:mitophagy"/>
    <property type="evidence" value="ECO:0007669"/>
    <property type="project" value="TreeGrafter"/>
</dbReference>
<dbReference type="InterPro" id="IPR012911">
    <property type="entry name" value="PP2C_C"/>
</dbReference>
<dbReference type="GO" id="GO:0004721">
    <property type="term" value="F:phosphoprotein phosphatase activity"/>
    <property type="evidence" value="ECO:0007669"/>
    <property type="project" value="UniProtKB-KW"/>
</dbReference>
<evidence type="ECO:0000256" key="7">
    <source>
        <dbReference type="ARBA" id="ARBA00022912"/>
    </source>
</evidence>
<keyword evidence="12" id="KW-1185">Reference proteome</keyword>
<dbReference type="GO" id="GO:0005776">
    <property type="term" value="C:autophagosome"/>
    <property type="evidence" value="ECO:0007669"/>
    <property type="project" value="TreeGrafter"/>
</dbReference>
<dbReference type="GO" id="GO:0016240">
    <property type="term" value="P:autophagosome membrane docking"/>
    <property type="evidence" value="ECO:0007669"/>
    <property type="project" value="TreeGrafter"/>
</dbReference>
<proteinExistence type="inferred from homology"/>
<dbReference type="InterPro" id="IPR018791">
    <property type="entry name" value="UV_resistance/autophagy_Atg14"/>
</dbReference>
<evidence type="ECO:0000256" key="10">
    <source>
        <dbReference type="SAM" id="Coils"/>
    </source>
</evidence>
<dbReference type="GO" id="GO:0030145">
    <property type="term" value="F:manganese ion binding"/>
    <property type="evidence" value="ECO:0007669"/>
    <property type="project" value="InterPro"/>
</dbReference>
<dbReference type="GO" id="GO:0035032">
    <property type="term" value="C:phosphatidylinositol 3-kinase complex, class III"/>
    <property type="evidence" value="ECO:0007669"/>
    <property type="project" value="TreeGrafter"/>
</dbReference>
<dbReference type="Pfam" id="PF00481">
    <property type="entry name" value="PP2C"/>
    <property type="match status" value="1"/>
</dbReference>
<dbReference type="GO" id="GO:0000045">
    <property type="term" value="P:autophagosome assembly"/>
    <property type="evidence" value="ECO:0007669"/>
    <property type="project" value="TreeGrafter"/>
</dbReference>
<protein>
    <submittedName>
        <fullName evidence="13">Uncharacterized protein LOC115884824</fullName>
    </submittedName>
</protein>
<dbReference type="PANTHER" id="PTHR13664">
    <property type="entry name" value="BECLIN 1-ASSOCIATED AUTOPHAGY-RELATED KEY REGULATOR"/>
    <property type="match status" value="1"/>
</dbReference>
<dbReference type="GO" id="GO:0097629">
    <property type="term" value="C:extrinsic component of omegasome membrane"/>
    <property type="evidence" value="ECO:0007669"/>
    <property type="project" value="TreeGrafter"/>
</dbReference>
<evidence type="ECO:0000256" key="2">
    <source>
        <dbReference type="ARBA" id="ARBA00001946"/>
    </source>
</evidence>
<name>A0A6J2Y6Y5_SITOR</name>
<feature type="domain" description="PPM-type phosphatase" evidence="11">
    <location>
        <begin position="23"/>
        <end position="281"/>
    </location>
</feature>
<dbReference type="GO" id="GO:0009267">
    <property type="term" value="P:cellular response to starvation"/>
    <property type="evidence" value="ECO:0007669"/>
    <property type="project" value="TreeGrafter"/>
</dbReference>
<feature type="coiled-coil region" evidence="10">
    <location>
        <begin position="496"/>
        <end position="551"/>
    </location>
</feature>
<dbReference type="GO" id="GO:0097632">
    <property type="term" value="C:extrinsic component of phagophore assembly site membrane"/>
    <property type="evidence" value="ECO:0007669"/>
    <property type="project" value="TreeGrafter"/>
</dbReference>
<dbReference type="SUPFAM" id="SSF81601">
    <property type="entry name" value="Protein serine/threonine phosphatase 2C, C-terminal domain"/>
    <property type="match status" value="1"/>
</dbReference>
<evidence type="ECO:0000256" key="5">
    <source>
        <dbReference type="ARBA" id="ARBA00022801"/>
    </source>
</evidence>